<evidence type="ECO:0000313" key="2">
    <source>
        <dbReference type="EMBL" id="MDO7253357.1"/>
    </source>
</evidence>
<comment type="caution">
    <text evidence="3">The sequence shown here is derived from an EMBL/GenBank/DDBJ whole genome shotgun (WGS) entry which is preliminary data.</text>
</comment>
<name>A0AA90T5A4_9HELI</name>
<dbReference type="NCBIfam" id="TIGR03585">
    <property type="entry name" value="PseH"/>
    <property type="match status" value="1"/>
</dbReference>
<dbReference type="InterPro" id="IPR020036">
    <property type="entry name" value="PseH"/>
</dbReference>
<reference evidence="2 4" key="3">
    <citation type="journal article" date="2024" name="Syst. Appl. Microbiol.">
        <title>Helicobacter cappadocius sp. nov., from lizards: The first psychrotrophic Helicobacter species.</title>
        <authorList>
            <person name="Aydin F."/>
            <person name="Tarhane S."/>
            <person name="Karakaya E."/>
            <person name="Abay S."/>
            <person name="Kayman T."/>
            <person name="Guran O."/>
            <person name="Bozkurt E."/>
            <person name="Uzum N."/>
            <person name="Avci A."/>
            <person name="Olgun K."/>
            <person name="Jablonski D."/>
            <person name="Guran C."/>
            <person name="Burcin Saticioglu I."/>
        </authorList>
    </citation>
    <scope>NUCLEOTIDE SEQUENCE [LARGE SCALE GENOMIC DNA]</scope>
    <source>
        <strain evidence="2">Faydin-H75</strain>
        <strain evidence="4">faydin-H76</strain>
    </source>
</reference>
<proteinExistence type="predicted"/>
<dbReference type="InterPro" id="IPR016181">
    <property type="entry name" value="Acyl_CoA_acyltransferase"/>
</dbReference>
<reference evidence="3 5" key="1">
    <citation type="submission" date="2023-07" db="EMBL/GenBank/DDBJ databases">
        <title>Unpublished Manusciprt.</title>
        <authorList>
            <person name="Aydin F."/>
            <person name="Tarhane S."/>
            <person name="Saticioglu I.B."/>
            <person name="Karakaya E."/>
            <person name="Abay S."/>
            <person name="Guran O."/>
            <person name="Bozkurt E."/>
            <person name="Uzum N."/>
            <person name="Olgun K."/>
            <person name="Jablonski D."/>
        </authorList>
    </citation>
    <scope>NUCLEOTIDE SEQUENCE</scope>
    <source>
        <strain evidence="5">faydin-H75</strain>
        <strain evidence="3">Faydin-H76</strain>
    </source>
</reference>
<dbReference type="Pfam" id="PF13302">
    <property type="entry name" value="Acetyltransf_3"/>
    <property type="match status" value="1"/>
</dbReference>
<gene>
    <name evidence="3" type="primary">pseH</name>
    <name evidence="2" type="ORF">Q5I04_05465</name>
    <name evidence="3" type="ORF">Q5I06_05435</name>
</gene>
<evidence type="ECO:0000313" key="3">
    <source>
        <dbReference type="EMBL" id="MDP2539213.1"/>
    </source>
</evidence>
<feature type="domain" description="N-acetyltransferase" evidence="1">
    <location>
        <begin position="11"/>
        <end position="168"/>
    </location>
</feature>
<dbReference type="Gene3D" id="3.40.630.30">
    <property type="match status" value="1"/>
</dbReference>
<evidence type="ECO:0000259" key="1">
    <source>
        <dbReference type="PROSITE" id="PS51186"/>
    </source>
</evidence>
<evidence type="ECO:0000313" key="4">
    <source>
        <dbReference type="Proteomes" id="UP001177258"/>
    </source>
</evidence>
<organism evidence="3 4">
    <name type="scientific">Helicobacter cappadocius</name>
    <dbReference type="NCBI Taxonomy" id="3063998"/>
    <lineage>
        <taxon>Bacteria</taxon>
        <taxon>Pseudomonadati</taxon>
        <taxon>Campylobacterota</taxon>
        <taxon>Epsilonproteobacteria</taxon>
        <taxon>Campylobacterales</taxon>
        <taxon>Helicobacteraceae</taxon>
        <taxon>Helicobacter</taxon>
    </lineage>
</organism>
<dbReference type="AlphaFoldDB" id="A0AA90T5A4"/>
<protein>
    <submittedName>
        <fullName evidence="3">UDP-4-amino-4, 6-dideoxy-N-acetyl-beta-L-altrosamine N-acetyltransferase</fullName>
        <ecNumber evidence="3">2.3.1.202</ecNumber>
    </submittedName>
</protein>
<sequence>MNFYIHDIYALHFTQMDEKDSQSVLEFRNHPEISKWMYSRNISKKAHLDFISSLKNNPLSHYWLIKRGSLLLGVGSITRVNFTHKHAYLGIYKNPCLQNVGTEILKCLESIAFVEFELHTLHLEVLESNRKAIGFYKRHDYIYEGKLLDFIFRDNKYENVLIYGKRKNND</sequence>
<dbReference type="PANTHER" id="PTHR43415:SF3">
    <property type="entry name" value="GNAT-FAMILY ACETYLTRANSFERASE"/>
    <property type="match status" value="1"/>
</dbReference>
<keyword evidence="5" id="KW-1185">Reference proteome</keyword>
<keyword evidence="3" id="KW-0808">Transferase</keyword>
<dbReference type="EMBL" id="JAUPEV010000007">
    <property type="protein sequence ID" value="MDO7253357.1"/>
    <property type="molecule type" value="Genomic_DNA"/>
</dbReference>
<dbReference type="GO" id="GO:0016747">
    <property type="term" value="F:acyltransferase activity, transferring groups other than amino-acyl groups"/>
    <property type="evidence" value="ECO:0007669"/>
    <property type="project" value="InterPro"/>
</dbReference>
<dbReference type="Proteomes" id="UP001240777">
    <property type="component" value="Unassembled WGS sequence"/>
</dbReference>
<reference evidence="2" key="2">
    <citation type="submission" date="2023-07" db="EMBL/GenBank/DDBJ databases">
        <authorList>
            <person name="Aydin F."/>
            <person name="Tarhane S."/>
            <person name="Saticioglu I.B."/>
            <person name="Karakaya E."/>
            <person name="Abay S."/>
            <person name="Guran O."/>
            <person name="Bozkurt E."/>
            <person name="Uzum N."/>
            <person name="Olgun K."/>
            <person name="Jablonski D."/>
        </authorList>
    </citation>
    <scope>NUCLEOTIDE SEQUENCE</scope>
    <source>
        <strain evidence="2">Faydin-H75</strain>
    </source>
</reference>
<dbReference type="SUPFAM" id="SSF55729">
    <property type="entry name" value="Acyl-CoA N-acyltransferases (Nat)"/>
    <property type="match status" value="1"/>
</dbReference>
<dbReference type="EC" id="2.3.1.202" evidence="3"/>
<keyword evidence="3" id="KW-0012">Acyltransferase</keyword>
<dbReference type="PANTHER" id="PTHR43415">
    <property type="entry name" value="SPERMIDINE N(1)-ACETYLTRANSFERASE"/>
    <property type="match status" value="1"/>
</dbReference>
<dbReference type="EMBL" id="JAUYZK010000007">
    <property type="protein sequence ID" value="MDP2539213.1"/>
    <property type="molecule type" value="Genomic_DNA"/>
</dbReference>
<dbReference type="RefSeq" id="WP_305517202.1">
    <property type="nucleotide sequence ID" value="NZ_JAUPEV010000007.1"/>
</dbReference>
<accession>A0AA90T5A4</accession>
<dbReference type="InterPro" id="IPR000182">
    <property type="entry name" value="GNAT_dom"/>
</dbReference>
<evidence type="ECO:0000313" key="5">
    <source>
        <dbReference type="Proteomes" id="UP001240777"/>
    </source>
</evidence>
<dbReference type="Proteomes" id="UP001177258">
    <property type="component" value="Unassembled WGS sequence"/>
</dbReference>
<dbReference type="PROSITE" id="PS51186">
    <property type="entry name" value="GNAT"/>
    <property type="match status" value="1"/>
</dbReference>